<comment type="caution">
    <text evidence="1">The sequence shown here is derived from an EMBL/GenBank/DDBJ whole genome shotgun (WGS) entry which is preliminary data.</text>
</comment>
<reference evidence="1 2" key="1">
    <citation type="journal article" date="2016" name="Nat. Commun.">
        <title>Thousands of microbial genomes shed light on interconnected biogeochemical processes in an aquifer system.</title>
        <authorList>
            <person name="Anantharaman K."/>
            <person name="Brown C.T."/>
            <person name="Hug L.A."/>
            <person name="Sharon I."/>
            <person name="Castelle C.J."/>
            <person name="Probst A.J."/>
            <person name="Thomas B.C."/>
            <person name="Singh A."/>
            <person name="Wilkins M.J."/>
            <person name="Karaoz U."/>
            <person name="Brodie E.L."/>
            <person name="Williams K.H."/>
            <person name="Hubbard S.S."/>
            <person name="Banfield J.F."/>
        </authorList>
    </citation>
    <scope>NUCLEOTIDE SEQUENCE [LARGE SCALE GENOMIC DNA]</scope>
</reference>
<evidence type="ECO:0000313" key="1">
    <source>
        <dbReference type="EMBL" id="OGF33404.1"/>
    </source>
</evidence>
<protein>
    <recommendedName>
        <fullName evidence="3">Histidine kinase/HSP90-like ATPase domain-containing protein</fullName>
    </recommendedName>
</protein>
<organism evidence="1 2">
    <name type="scientific">Candidatus Falkowbacteria bacterium RIFOXYC2_FULL_36_12</name>
    <dbReference type="NCBI Taxonomy" id="1798002"/>
    <lineage>
        <taxon>Bacteria</taxon>
        <taxon>Candidatus Falkowiibacteriota</taxon>
    </lineage>
</organism>
<dbReference type="AlphaFoldDB" id="A0A1F5T365"/>
<dbReference type="Pfam" id="PF13589">
    <property type="entry name" value="HATPase_c_3"/>
    <property type="match status" value="1"/>
</dbReference>
<dbReference type="SUPFAM" id="SSF55874">
    <property type="entry name" value="ATPase domain of HSP90 chaperone/DNA topoisomerase II/histidine kinase"/>
    <property type="match status" value="1"/>
</dbReference>
<sequence length="661" mass="75243">MAKPQKSNCLRVKAGVSDIVFRRRVAQNSELSAIREILDNAMDAGTAEVICFLDNPEKPTRFTVVDTGTGMAPDAFEAFFNYGMSSWKRTKTKGRNGEGAIFILHHVKSVRYITKTADIDFARTFRLDLDSWLNLVTTNAEVEIQEIPLGTHQYEPEGAESFTIVEMELYKAKANAFTLSNLIENLAEYLAPQYVDRVFINGEKIQPIEGLIRVNHTKEDRVLGEIVATIYRPKMRRTKSTRFKLSIGAFGPIVDFHNFVSRFPKDLQQDIPSLYSDPDVCGNIDVARFNDWRDGASNEFLSDLFNERALLEQFVRYLKSLAKVISKEFGYSDSSMADREVKNLEVLRAQSIAAFGEIPNPQTETTGRRMPHTFNVSPYSSFMVPGEGQIFEVAKCRRNDVFHWDTSHLPKHSIKPLDPKNQSVEITILQDAKYELKEQYRIIVTRNDQEAEIKIAYVEIQPVKRMRLQPRFSNDHLPNDLLVIQVKDMPGATLKLEWSVEPADAGTFMRSKNIMTQTFVFNRPGMCTVTAKDPNNQAIVAQGKYHCRDSVKVGEYESGVIVPQIRLVNTIMTIRTYRDDQLPKQAYLLGNESDGNHVVCRINTAHPAYKDASRTDSAWRTYVLTLLVQQDVFRRFSSGSDQRLRSINDVADEIGEILSKF</sequence>
<dbReference type="EMBL" id="MFGJ01000001">
    <property type="protein sequence ID" value="OGF33404.1"/>
    <property type="molecule type" value="Genomic_DNA"/>
</dbReference>
<name>A0A1F5T365_9BACT</name>
<gene>
    <name evidence="1" type="ORF">A2478_01750</name>
</gene>
<dbReference type="STRING" id="1798002.A2478_01750"/>
<proteinExistence type="predicted"/>
<dbReference type="InterPro" id="IPR036890">
    <property type="entry name" value="HATPase_C_sf"/>
</dbReference>
<evidence type="ECO:0008006" key="3">
    <source>
        <dbReference type="Google" id="ProtNLM"/>
    </source>
</evidence>
<dbReference type="Gene3D" id="3.30.565.10">
    <property type="entry name" value="Histidine kinase-like ATPase, C-terminal domain"/>
    <property type="match status" value="1"/>
</dbReference>
<dbReference type="Proteomes" id="UP000179001">
    <property type="component" value="Unassembled WGS sequence"/>
</dbReference>
<evidence type="ECO:0000313" key="2">
    <source>
        <dbReference type="Proteomes" id="UP000179001"/>
    </source>
</evidence>
<accession>A0A1F5T365</accession>